<dbReference type="OrthoDB" id="2465129at2759"/>
<feature type="non-terminal residue" evidence="1">
    <location>
        <position position="43"/>
    </location>
</feature>
<dbReference type="Proteomes" id="UP001153678">
    <property type="component" value="Unassembled WGS sequence"/>
</dbReference>
<accession>A0A9W4TAM1</accession>
<proteinExistence type="predicted"/>
<dbReference type="EMBL" id="CAMKVN010019666">
    <property type="protein sequence ID" value="CAI2198840.1"/>
    <property type="molecule type" value="Genomic_DNA"/>
</dbReference>
<reference evidence="1" key="1">
    <citation type="submission" date="2022-08" db="EMBL/GenBank/DDBJ databases">
        <authorList>
            <person name="Kallberg Y."/>
            <person name="Tangrot J."/>
            <person name="Rosling A."/>
        </authorList>
    </citation>
    <scope>NUCLEOTIDE SEQUENCE</scope>
    <source>
        <strain evidence="1">Wild A</strain>
    </source>
</reference>
<evidence type="ECO:0000313" key="1">
    <source>
        <dbReference type="EMBL" id="CAI2198840.1"/>
    </source>
</evidence>
<keyword evidence="2" id="KW-1185">Reference proteome</keyword>
<sequence>KLFADEEMRGTIKGQLLGMDMKNRLEYFEGSDKEVKASLSTLL</sequence>
<gene>
    <name evidence="1" type="ORF">FWILDA_LOCUS18774</name>
</gene>
<evidence type="ECO:0000313" key="2">
    <source>
        <dbReference type="Proteomes" id="UP001153678"/>
    </source>
</evidence>
<protein>
    <submittedName>
        <fullName evidence="1">5350_t:CDS:1</fullName>
    </submittedName>
</protein>
<name>A0A9W4TAM1_9GLOM</name>
<organism evidence="1 2">
    <name type="scientific">Funneliformis geosporum</name>
    <dbReference type="NCBI Taxonomy" id="1117311"/>
    <lineage>
        <taxon>Eukaryota</taxon>
        <taxon>Fungi</taxon>
        <taxon>Fungi incertae sedis</taxon>
        <taxon>Mucoromycota</taxon>
        <taxon>Glomeromycotina</taxon>
        <taxon>Glomeromycetes</taxon>
        <taxon>Glomerales</taxon>
        <taxon>Glomeraceae</taxon>
        <taxon>Funneliformis</taxon>
    </lineage>
</organism>
<comment type="caution">
    <text evidence="1">The sequence shown here is derived from an EMBL/GenBank/DDBJ whole genome shotgun (WGS) entry which is preliminary data.</text>
</comment>
<feature type="non-terminal residue" evidence="1">
    <location>
        <position position="1"/>
    </location>
</feature>
<dbReference type="AlphaFoldDB" id="A0A9W4TAM1"/>